<feature type="transmembrane region" description="Helical" evidence="1">
    <location>
        <begin position="106"/>
        <end position="125"/>
    </location>
</feature>
<feature type="transmembrane region" description="Helical" evidence="1">
    <location>
        <begin position="16"/>
        <end position="39"/>
    </location>
</feature>
<keyword evidence="1" id="KW-1133">Transmembrane helix</keyword>
<dbReference type="OrthoDB" id="3190532at2"/>
<dbReference type="PATRIC" id="fig|1423731.3.peg.2095"/>
<comment type="caution">
    <text evidence="2">The sequence shown here is derived from an EMBL/GenBank/DDBJ whole genome shotgun (WGS) entry which is preliminary data.</text>
</comment>
<dbReference type="Proteomes" id="UP000051621">
    <property type="component" value="Unassembled WGS sequence"/>
</dbReference>
<dbReference type="STRING" id="1423731.FC81_GL002039"/>
<feature type="transmembrane region" description="Helical" evidence="1">
    <location>
        <begin position="51"/>
        <end position="74"/>
    </location>
</feature>
<feature type="transmembrane region" description="Helical" evidence="1">
    <location>
        <begin position="137"/>
        <end position="161"/>
    </location>
</feature>
<evidence type="ECO:0000313" key="3">
    <source>
        <dbReference type="Proteomes" id="UP000051621"/>
    </source>
</evidence>
<dbReference type="EMBL" id="AZEF01000042">
    <property type="protein sequence ID" value="KRL00508.1"/>
    <property type="molecule type" value="Genomic_DNA"/>
</dbReference>
<protein>
    <submittedName>
        <fullName evidence="2">Membrane protein</fullName>
    </submittedName>
</protein>
<gene>
    <name evidence="2" type="ORF">FC81_GL002039</name>
</gene>
<dbReference type="Pfam" id="PF12730">
    <property type="entry name" value="ABC2_membrane_4"/>
    <property type="match status" value="1"/>
</dbReference>
<dbReference type="AlphaFoldDB" id="A0A0R1LXZ6"/>
<keyword evidence="1" id="KW-0812">Transmembrane</keyword>
<organism evidence="2 3">
    <name type="scientific">Liquorilactobacillus capillatus DSM 19910</name>
    <dbReference type="NCBI Taxonomy" id="1423731"/>
    <lineage>
        <taxon>Bacteria</taxon>
        <taxon>Bacillati</taxon>
        <taxon>Bacillota</taxon>
        <taxon>Bacilli</taxon>
        <taxon>Lactobacillales</taxon>
        <taxon>Lactobacillaceae</taxon>
        <taxon>Liquorilactobacillus</taxon>
    </lineage>
</organism>
<feature type="transmembrane region" description="Helical" evidence="1">
    <location>
        <begin position="217"/>
        <end position="235"/>
    </location>
</feature>
<feature type="transmembrane region" description="Helical" evidence="1">
    <location>
        <begin position="168"/>
        <end position="197"/>
    </location>
</feature>
<proteinExistence type="predicted"/>
<evidence type="ECO:0000256" key="1">
    <source>
        <dbReference type="SAM" id="Phobius"/>
    </source>
</evidence>
<keyword evidence="3" id="KW-1185">Reference proteome</keyword>
<name>A0A0R1LXZ6_9LACO</name>
<dbReference type="RefSeq" id="WP_057746059.1">
    <property type="nucleotide sequence ID" value="NZ_AZEF01000042.1"/>
</dbReference>
<evidence type="ECO:0000313" key="2">
    <source>
        <dbReference type="EMBL" id="KRL00508.1"/>
    </source>
</evidence>
<sequence>MKYLESEFYKNKRRNFWMAIAGLFLFSLVWGGITTNVQLIRRPTQILETTIFNMLTINNLIFPFLIALLTVRLVQPEHDNKMFQVLILNGEQPWTLFLAKLTANMLVLLGGILLQTLMIIVFIILKGAALTPWSRLLLFLVPLMISGLVISVIQLGLAFYFKKPTIPLCLGLAGSFLSLITSGFLPKWITIFIPWQYVSVLNPLSIGATGLQYSNIWLFYLALVMLIGLLLILIIRNKMKNKKKVVL</sequence>
<reference evidence="2 3" key="1">
    <citation type="journal article" date="2015" name="Genome Announc.">
        <title>Expanding the biotechnology potential of lactobacilli through comparative genomics of 213 strains and associated genera.</title>
        <authorList>
            <person name="Sun Z."/>
            <person name="Harris H.M."/>
            <person name="McCann A."/>
            <person name="Guo C."/>
            <person name="Argimon S."/>
            <person name="Zhang W."/>
            <person name="Yang X."/>
            <person name="Jeffery I.B."/>
            <person name="Cooney J.C."/>
            <person name="Kagawa T.F."/>
            <person name="Liu W."/>
            <person name="Song Y."/>
            <person name="Salvetti E."/>
            <person name="Wrobel A."/>
            <person name="Rasinkangas P."/>
            <person name="Parkhill J."/>
            <person name="Rea M.C."/>
            <person name="O'Sullivan O."/>
            <person name="Ritari J."/>
            <person name="Douillard F.P."/>
            <person name="Paul Ross R."/>
            <person name="Yang R."/>
            <person name="Briner A.E."/>
            <person name="Felis G.E."/>
            <person name="de Vos W.M."/>
            <person name="Barrangou R."/>
            <person name="Klaenhammer T.R."/>
            <person name="Caufield P.W."/>
            <person name="Cui Y."/>
            <person name="Zhang H."/>
            <person name="O'Toole P.W."/>
        </authorList>
    </citation>
    <scope>NUCLEOTIDE SEQUENCE [LARGE SCALE GENOMIC DNA]</scope>
    <source>
        <strain evidence="2 3">DSM 19910</strain>
    </source>
</reference>
<keyword evidence="1" id="KW-0472">Membrane</keyword>
<accession>A0A0R1LXZ6</accession>